<proteinExistence type="predicted"/>
<dbReference type="PANTHER" id="PTHR31558:SF29">
    <property type="entry name" value="PROTEIN ENHANCED DISEASE RESISTANCE 2-LIKE"/>
    <property type="match status" value="1"/>
</dbReference>
<sequence>MGACVSTPAIPIKMRRKFPGRPRKYHGKNSKSASKINGDAGSMVTDIAVSEFVHKTTTCRRSECSNSKVHVTQMQWHHSQIDANVLCQEDAWFDTVSIFESDSDDEFSSVHGGRVSQVRKSTIIRLSLRTSVEEEKSGFRAPRKYLLRPRAGLVVPHCTEEKPTVGSWSEIEPSIFKLRSSSFFIDKKKSPAPNVSPYTPIGVDLFLCPRKIHHIAQHVEHPSVKGDGKLPPLLIVNIQLPTYPAQMFIGDADGESLSLVVYFKISETIEKDVSPQFLESIKKLIDDDMEKVKGFAKDSIVPFRERLKIMVGAVNPEDLVSSSTERKLLNSYNEKPVLSRPQHSFYEGSNYFEIDLDIHRFSYIARRGLDAFRDRLQHGILDLGLTIQAQKPEELPEQVLACVRLNKIDFVDNGQIPTLLSIEEDNCSY</sequence>
<organism evidence="2 4">
    <name type="scientific">Solanum pennellii</name>
    <name type="common">Tomato</name>
    <name type="synonym">Lycopersicon pennellii</name>
    <dbReference type="NCBI Taxonomy" id="28526"/>
    <lineage>
        <taxon>Eukaryota</taxon>
        <taxon>Viridiplantae</taxon>
        <taxon>Streptophyta</taxon>
        <taxon>Embryophyta</taxon>
        <taxon>Tracheophyta</taxon>
        <taxon>Spermatophyta</taxon>
        <taxon>Magnoliopsida</taxon>
        <taxon>eudicotyledons</taxon>
        <taxon>Gunneridae</taxon>
        <taxon>Pentapetalae</taxon>
        <taxon>asterids</taxon>
        <taxon>lamiids</taxon>
        <taxon>Solanales</taxon>
        <taxon>Solanaceae</taxon>
        <taxon>Solanoideae</taxon>
        <taxon>Solaneae</taxon>
        <taxon>Solanum</taxon>
        <taxon>Solanum subgen. Lycopersicon</taxon>
    </lineage>
</organism>
<dbReference type="Pfam" id="PF07059">
    <property type="entry name" value="EDR2_C"/>
    <property type="match status" value="1"/>
</dbReference>
<name>A0ABM1FZS4_SOLPN</name>
<reference evidence="2" key="1">
    <citation type="journal article" date="2014" name="Nat. Genet.">
        <title>The genome of the stress-tolerant wild tomato species Solanum pennellii.</title>
        <authorList>
            <person name="Bolger A."/>
            <person name="Scossa F."/>
            <person name="Bolger M.E."/>
            <person name="Lanz C."/>
            <person name="Maumus F."/>
            <person name="Tohge T."/>
            <person name="Quesneville H."/>
            <person name="Alseekh S."/>
            <person name="Sorensen I."/>
            <person name="Lichtenstein G."/>
            <person name="Fich E.A."/>
            <person name="Conte M."/>
            <person name="Keller H."/>
            <person name="Schneeberger K."/>
            <person name="Schwacke R."/>
            <person name="Ofner I."/>
            <person name="Vrebalov J."/>
            <person name="Xu Y."/>
            <person name="Osorio S."/>
            <person name="Aflitos S.A."/>
            <person name="Schijlen E."/>
            <person name="Jimenez-Gomez J.M."/>
            <person name="Ryngajllo M."/>
            <person name="Kimura S."/>
            <person name="Kumar R."/>
            <person name="Koenig D."/>
            <person name="Headland L.R."/>
            <person name="Maloof J.N."/>
            <person name="Sinha N."/>
            <person name="van Ham R.C."/>
            <person name="Lankhorst R.K."/>
            <person name="Mao L."/>
            <person name="Vogel A."/>
            <person name="Arsova B."/>
            <person name="Panstruga R."/>
            <person name="Fei Z."/>
            <person name="Rose J.K."/>
            <person name="Zamir D."/>
            <person name="Carrari F."/>
            <person name="Giovannoni J.J."/>
            <person name="Weigel D."/>
            <person name="Usadel B."/>
            <person name="Fernie A.R."/>
        </authorList>
    </citation>
    <scope>NUCLEOTIDE SEQUENCE [LARGE SCALE GENOMIC DNA]</scope>
</reference>
<evidence type="ECO:0000313" key="3">
    <source>
        <dbReference type="RefSeq" id="XP_015063918.1"/>
    </source>
</evidence>
<protein>
    <submittedName>
        <fullName evidence="3 4">Uncharacterized protein LOC107009159 isoform X1</fullName>
    </submittedName>
</protein>
<dbReference type="GeneID" id="107009159"/>
<accession>A0ABM1FZS4</accession>
<dbReference type="PANTHER" id="PTHR31558">
    <property type="entry name" value="CW14 PROTEIN"/>
    <property type="match status" value="1"/>
</dbReference>
<feature type="domain" description="Protein ENHANCED DISEASE RESISTANCE 2 C-terminal" evidence="1">
    <location>
        <begin position="168"/>
        <end position="409"/>
    </location>
</feature>
<dbReference type="InterPro" id="IPR009769">
    <property type="entry name" value="EDR2_C"/>
</dbReference>
<dbReference type="RefSeq" id="XP_015063918.1">
    <property type="nucleotide sequence ID" value="XM_015208432.2"/>
</dbReference>
<keyword evidence="2" id="KW-1185">Reference proteome</keyword>
<evidence type="ECO:0000259" key="1">
    <source>
        <dbReference type="Pfam" id="PF07059"/>
    </source>
</evidence>
<evidence type="ECO:0000313" key="4">
    <source>
        <dbReference type="RefSeq" id="XP_015063921.1"/>
    </source>
</evidence>
<evidence type="ECO:0000313" key="2">
    <source>
        <dbReference type="Proteomes" id="UP000694930"/>
    </source>
</evidence>
<gene>
    <name evidence="3 4" type="primary">LOC107009159</name>
</gene>
<dbReference type="RefSeq" id="XP_015063921.1">
    <property type="nucleotide sequence ID" value="XM_015208435.2"/>
</dbReference>
<reference evidence="3 4" key="2">
    <citation type="submission" date="2025-05" db="UniProtKB">
        <authorList>
            <consortium name="RefSeq"/>
        </authorList>
    </citation>
    <scope>IDENTIFICATION</scope>
</reference>
<dbReference type="Proteomes" id="UP000694930">
    <property type="component" value="Chromosome 2"/>
</dbReference>